<comment type="caution">
    <text evidence="12">The sequence shown here is derived from an EMBL/GenBank/DDBJ whole genome shotgun (WGS) entry which is preliminary data.</text>
</comment>
<keyword evidence="6" id="KW-0677">Repeat</keyword>
<dbReference type="InterPro" id="IPR044846">
    <property type="entry name" value="GH10"/>
</dbReference>
<reference evidence="12" key="1">
    <citation type="journal article" date="2014" name="Int. J. Syst. Evol. Microbiol.">
        <title>Complete genome sequence of Corynebacterium casei LMG S-19264T (=DSM 44701T), isolated from a smear-ripened cheese.</title>
        <authorList>
            <consortium name="US DOE Joint Genome Institute (JGI-PGF)"/>
            <person name="Walter F."/>
            <person name="Albersmeier A."/>
            <person name="Kalinowski J."/>
            <person name="Ruckert C."/>
        </authorList>
    </citation>
    <scope>NUCLEOTIDE SEQUENCE</scope>
    <source>
        <strain evidence="12">KCTC 12368</strain>
    </source>
</reference>
<dbReference type="SUPFAM" id="SSF51445">
    <property type="entry name" value="(Trans)glycosidases"/>
    <property type="match status" value="1"/>
</dbReference>
<evidence type="ECO:0000256" key="6">
    <source>
        <dbReference type="ARBA" id="ARBA00022737"/>
    </source>
</evidence>
<reference evidence="12" key="2">
    <citation type="submission" date="2020-09" db="EMBL/GenBank/DDBJ databases">
        <authorList>
            <person name="Sun Q."/>
            <person name="Kim S."/>
        </authorList>
    </citation>
    <scope>NUCLEOTIDE SEQUENCE</scope>
    <source>
        <strain evidence="12">KCTC 12368</strain>
    </source>
</reference>
<dbReference type="InterPro" id="IPR017853">
    <property type="entry name" value="GH"/>
</dbReference>
<evidence type="ECO:0000256" key="1">
    <source>
        <dbReference type="ARBA" id="ARBA00000681"/>
    </source>
</evidence>
<comment type="catalytic activity">
    <reaction evidence="1">
        <text>Endohydrolysis of (1-&gt;4)-beta-D-xylosidic linkages in xylans.</text>
        <dbReference type="EC" id="3.2.1.8"/>
    </reaction>
</comment>
<evidence type="ECO:0000256" key="10">
    <source>
        <dbReference type="ARBA" id="ARBA00023326"/>
    </source>
</evidence>
<evidence type="ECO:0000256" key="3">
    <source>
        <dbReference type="ARBA" id="ARBA00012590"/>
    </source>
</evidence>
<evidence type="ECO:0000256" key="8">
    <source>
        <dbReference type="ARBA" id="ARBA00023277"/>
    </source>
</evidence>
<gene>
    <name evidence="12" type="ORF">GCM10007049_33220</name>
</gene>
<dbReference type="GO" id="GO:0031176">
    <property type="term" value="F:endo-1,4-beta-xylanase activity"/>
    <property type="evidence" value="ECO:0007669"/>
    <property type="project" value="UniProtKB-EC"/>
</dbReference>
<organism evidence="12 13">
    <name type="scientific">Echinicola pacifica</name>
    <dbReference type="NCBI Taxonomy" id="346377"/>
    <lineage>
        <taxon>Bacteria</taxon>
        <taxon>Pseudomonadati</taxon>
        <taxon>Bacteroidota</taxon>
        <taxon>Cytophagia</taxon>
        <taxon>Cytophagales</taxon>
        <taxon>Cyclobacteriaceae</taxon>
        <taxon>Echinicola</taxon>
    </lineage>
</organism>
<dbReference type="InterPro" id="IPR001000">
    <property type="entry name" value="GH10_dom"/>
</dbReference>
<dbReference type="EC" id="3.2.1.8" evidence="3"/>
<keyword evidence="13" id="KW-1185">Reference proteome</keyword>
<evidence type="ECO:0000256" key="5">
    <source>
        <dbReference type="ARBA" id="ARBA00022729"/>
    </source>
</evidence>
<dbReference type="PANTHER" id="PTHR31490">
    <property type="entry name" value="GLYCOSYL HYDROLASE"/>
    <property type="match status" value="1"/>
</dbReference>
<keyword evidence="10" id="KW-0624">Polysaccharide degradation</keyword>
<dbReference type="Gene3D" id="3.20.20.80">
    <property type="entry name" value="Glycosidases"/>
    <property type="match status" value="2"/>
</dbReference>
<protein>
    <recommendedName>
        <fullName evidence="3">endo-1,4-beta-xylanase</fullName>
        <ecNumber evidence="3">3.2.1.8</ecNumber>
    </recommendedName>
</protein>
<keyword evidence="8" id="KW-0119">Carbohydrate metabolism</keyword>
<dbReference type="PANTHER" id="PTHR31490:SF88">
    <property type="entry name" value="BETA-XYLANASE"/>
    <property type="match status" value="1"/>
</dbReference>
<dbReference type="Gene3D" id="2.60.120.260">
    <property type="entry name" value="Galactose-binding domain-like"/>
    <property type="match status" value="2"/>
</dbReference>
<evidence type="ECO:0000256" key="9">
    <source>
        <dbReference type="ARBA" id="ARBA00023295"/>
    </source>
</evidence>
<dbReference type="RefSeq" id="WP_018475808.1">
    <property type="nucleotide sequence ID" value="NZ_BMWX01000007.1"/>
</dbReference>
<dbReference type="Proteomes" id="UP000619457">
    <property type="component" value="Unassembled WGS sequence"/>
</dbReference>
<proteinExistence type="inferred from homology"/>
<evidence type="ECO:0000313" key="13">
    <source>
        <dbReference type="Proteomes" id="UP000619457"/>
    </source>
</evidence>
<evidence type="ECO:0000256" key="7">
    <source>
        <dbReference type="ARBA" id="ARBA00022801"/>
    </source>
</evidence>
<evidence type="ECO:0000313" key="12">
    <source>
        <dbReference type="EMBL" id="GGZ37371.1"/>
    </source>
</evidence>
<dbReference type="Pfam" id="PF02018">
    <property type="entry name" value="CBM_4_9"/>
    <property type="match status" value="1"/>
</dbReference>
<dbReference type="InterPro" id="IPR008979">
    <property type="entry name" value="Galactose-bd-like_sf"/>
</dbReference>
<evidence type="ECO:0000256" key="2">
    <source>
        <dbReference type="ARBA" id="ARBA00007495"/>
    </source>
</evidence>
<dbReference type="GO" id="GO:0045493">
    <property type="term" value="P:xylan catabolic process"/>
    <property type="evidence" value="ECO:0007669"/>
    <property type="project" value="UniProtKB-KW"/>
</dbReference>
<dbReference type="InterPro" id="IPR003305">
    <property type="entry name" value="CenC_carb-bd"/>
</dbReference>
<dbReference type="PROSITE" id="PS51257">
    <property type="entry name" value="PROKAR_LIPOPROTEIN"/>
    <property type="match status" value="1"/>
</dbReference>
<dbReference type="SMART" id="SM00633">
    <property type="entry name" value="Glyco_10"/>
    <property type="match status" value="1"/>
</dbReference>
<name>A0A918UUY5_9BACT</name>
<keyword evidence="7" id="KW-0378">Hydrolase</keyword>
<feature type="domain" description="GH10" evidence="11">
    <location>
        <begin position="435"/>
        <end position="709"/>
    </location>
</feature>
<dbReference type="AlphaFoldDB" id="A0A918UUY5"/>
<keyword evidence="9" id="KW-0326">Glycosidase</keyword>
<dbReference type="SUPFAM" id="SSF49785">
    <property type="entry name" value="Galactose-binding domain-like"/>
    <property type="match status" value="2"/>
</dbReference>
<keyword evidence="5" id="KW-0732">Signal</keyword>
<dbReference type="Pfam" id="PF00331">
    <property type="entry name" value="Glyco_hydro_10"/>
    <property type="match status" value="2"/>
</dbReference>
<comment type="similarity">
    <text evidence="2">Belongs to the glycosyl hydrolase 10 (cellulase F) family.</text>
</comment>
<keyword evidence="4" id="KW-0858">Xylan degradation</keyword>
<dbReference type="EMBL" id="BMWX01000007">
    <property type="protein sequence ID" value="GGZ37371.1"/>
    <property type="molecule type" value="Genomic_DNA"/>
</dbReference>
<evidence type="ECO:0000256" key="4">
    <source>
        <dbReference type="ARBA" id="ARBA00022651"/>
    </source>
</evidence>
<sequence>MNKRYLNIGLAIAIGGCFSACVEDMASQDFQVQKPESVALQEELNSYQPLKTYLDHSSAQDFTLGAAVNLQEYASKGVMYRLINSNFDEITVGYGMKHGAVVQSDGSLKMEGINSLFEAAAEAGTSIYGHTLCWHSNQNAIYLNRLLQPLEVSSPAIANELDLASAKKGDLSGWKTTGAVSIVENAGLGDDARAFLLQASSSEEPSSLQLSSPDIAIDPSKTYELIAFIKSDGQGEGRISFEGLLGEDASERDWTGSGNSSATFQTGISWKEIRFRISGFEAETFRLNFDLGYTANTSYWIDINTMYVYDPEGEAGVQNIVSNGDFEAGEAWGGWGNNSTRGLTEDGMGYGGAGKAFFVSNPSLTSGFWGVQSLYSFAEPLENGETYTLSFWARGDAEGIIRPELQSPDYSSDGFGQVFITTSWKQYEYSITVSAADRGRFIISYGEFAGTVYIDNVVLKSASVPGGETILVPKEAEEKQAIIEGELERWIKGMVTASAGHVKTWDVVNEPMDDGNPYELKTGLGKSDLPTDNFFWQDYMGKAYAVKAFQLARQYGSPEDVHFINDYNLEYNLDKCQGLIDYVAYLEAQGAQVDGIGTQMHIGIHSNKQNIAKMFEMLAATGKLIKVSELDVRVNTANPSPEILEEQSEMYKYVVDMYHQYVPKNQQYGITIWGVTDSKEDANWLPGERQGLWTQQLNRKPAYAGFVEGLQGL</sequence>
<dbReference type="PROSITE" id="PS51760">
    <property type="entry name" value="GH10_2"/>
    <property type="match status" value="1"/>
</dbReference>
<accession>A0A918UUY5</accession>
<evidence type="ECO:0000259" key="11">
    <source>
        <dbReference type="PROSITE" id="PS51760"/>
    </source>
</evidence>